<comment type="subcellular location">
    <subcellularLocation>
        <location evidence="1">Cell membrane</location>
        <topology evidence="1">Multi-pass membrane protein</topology>
    </subcellularLocation>
</comment>
<feature type="transmembrane region" description="Helical" evidence="6">
    <location>
        <begin position="58"/>
        <end position="79"/>
    </location>
</feature>
<feature type="transmembrane region" description="Helical" evidence="6">
    <location>
        <begin position="183"/>
        <end position="204"/>
    </location>
</feature>
<name>A0A8I6RBI9_CIMLE</name>
<dbReference type="Proteomes" id="UP000494040">
    <property type="component" value="Unassembled WGS sequence"/>
</dbReference>
<dbReference type="AlphaFoldDB" id="A0A8I6RBI9"/>
<dbReference type="EnsemblMetazoa" id="XM_014387404.2">
    <property type="protein sequence ID" value="XP_014242890.2"/>
    <property type="gene ID" value="LOC106662948"/>
</dbReference>
<organism evidence="7 8">
    <name type="scientific">Cimex lectularius</name>
    <name type="common">Bed bug</name>
    <name type="synonym">Acanthia lectularia</name>
    <dbReference type="NCBI Taxonomy" id="79782"/>
    <lineage>
        <taxon>Eukaryota</taxon>
        <taxon>Metazoa</taxon>
        <taxon>Ecdysozoa</taxon>
        <taxon>Arthropoda</taxon>
        <taxon>Hexapoda</taxon>
        <taxon>Insecta</taxon>
        <taxon>Pterygota</taxon>
        <taxon>Neoptera</taxon>
        <taxon>Paraneoptera</taxon>
        <taxon>Hemiptera</taxon>
        <taxon>Heteroptera</taxon>
        <taxon>Panheteroptera</taxon>
        <taxon>Cimicomorpha</taxon>
        <taxon>Cimicidae</taxon>
        <taxon>Cimex</taxon>
    </lineage>
</organism>
<dbReference type="KEGG" id="clec:106662948"/>
<evidence type="ECO:0000256" key="6">
    <source>
        <dbReference type="SAM" id="Phobius"/>
    </source>
</evidence>
<dbReference type="Pfam" id="PF08395">
    <property type="entry name" value="7tm_7"/>
    <property type="match status" value="1"/>
</dbReference>
<keyword evidence="8" id="KW-1185">Reference proteome</keyword>
<sequence length="285" mass="33399">MFYLTIVDGYKWYSTWQFRTIISVKVIVFTITAMTNVKTMKTISFNELSILAKVDHKFMSAVALWPLVFHPCHIFSTGIEYAELYVGILFLSQEVVQVVIVIQFGYIFQAVNAVLQKVTSSMNAANLNSSVRKLTRLMELAQFVHRRYTIQLFFILIYSHINCLIWGFHIVKDIDKADVTKNVYFFIMRIIYFLWNVGITKLIVSPNTQFKEQVELFMNKLQKRLHETRMDKRTLCLYLRLQRCPEFKALSLFSLNNSLVTSVAAAVCAYIIIITQFFEEMNLYY</sequence>
<dbReference type="RefSeq" id="XP_014242890.2">
    <property type="nucleotide sequence ID" value="XM_014387404.2"/>
</dbReference>
<evidence type="ECO:0000313" key="7">
    <source>
        <dbReference type="EnsemblMetazoa" id="XP_014242890.2"/>
    </source>
</evidence>
<evidence type="ECO:0000256" key="5">
    <source>
        <dbReference type="ARBA" id="ARBA00023136"/>
    </source>
</evidence>
<evidence type="ECO:0008006" key="9">
    <source>
        <dbReference type="Google" id="ProtNLM"/>
    </source>
</evidence>
<evidence type="ECO:0000256" key="3">
    <source>
        <dbReference type="ARBA" id="ARBA00022692"/>
    </source>
</evidence>
<keyword evidence="5 6" id="KW-0472">Membrane</keyword>
<keyword evidence="4 6" id="KW-1133">Transmembrane helix</keyword>
<feature type="transmembrane region" description="Helical" evidence="6">
    <location>
        <begin position="85"/>
        <end position="108"/>
    </location>
</feature>
<reference evidence="7" key="1">
    <citation type="submission" date="2022-01" db="UniProtKB">
        <authorList>
            <consortium name="EnsemblMetazoa"/>
        </authorList>
    </citation>
    <scope>IDENTIFICATION</scope>
</reference>
<evidence type="ECO:0000256" key="4">
    <source>
        <dbReference type="ARBA" id="ARBA00022989"/>
    </source>
</evidence>
<keyword evidence="2" id="KW-1003">Cell membrane</keyword>
<dbReference type="GO" id="GO:0005886">
    <property type="term" value="C:plasma membrane"/>
    <property type="evidence" value="ECO:0007669"/>
    <property type="project" value="UniProtKB-SubCell"/>
</dbReference>
<dbReference type="GO" id="GO:0050909">
    <property type="term" value="P:sensory perception of taste"/>
    <property type="evidence" value="ECO:0007669"/>
    <property type="project" value="InterPro"/>
</dbReference>
<feature type="transmembrane region" description="Helical" evidence="6">
    <location>
        <begin position="152"/>
        <end position="171"/>
    </location>
</feature>
<accession>A0A8I6RBI9</accession>
<evidence type="ECO:0000256" key="1">
    <source>
        <dbReference type="ARBA" id="ARBA00004651"/>
    </source>
</evidence>
<feature type="transmembrane region" description="Helical" evidence="6">
    <location>
        <begin position="20"/>
        <end position="37"/>
    </location>
</feature>
<proteinExistence type="predicted"/>
<evidence type="ECO:0000313" key="8">
    <source>
        <dbReference type="Proteomes" id="UP000494040"/>
    </source>
</evidence>
<keyword evidence="3 6" id="KW-0812">Transmembrane</keyword>
<dbReference type="InterPro" id="IPR013604">
    <property type="entry name" value="7TM_chemorcpt"/>
</dbReference>
<evidence type="ECO:0000256" key="2">
    <source>
        <dbReference type="ARBA" id="ARBA00022475"/>
    </source>
</evidence>
<feature type="transmembrane region" description="Helical" evidence="6">
    <location>
        <begin position="258"/>
        <end position="278"/>
    </location>
</feature>
<dbReference type="GeneID" id="106662948"/>
<protein>
    <recommendedName>
        <fullName evidence="9">Gustatory receptor</fullName>
    </recommendedName>
</protein>